<keyword evidence="1" id="KW-0812">Transmembrane</keyword>
<organism evidence="2 3">
    <name type="scientific">Pseudarthrobacter siccitolerans</name>
    <dbReference type="NCBI Taxonomy" id="861266"/>
    <lineage>
        <taxon>Bacteria</taxon>
        <taxon>Bacillati</taxon>
        <taxon>Actinomycetota</taxon>
        <taxon>Actinomycetes</taxon>
        <taxon>Micrococcales</taxon>
        <taxon>Micrococcaceae</taxon>
        <taxon>Pseudarthrobacter</taxon>
    </lineage>
</organism>
<feature type="transmembrane region" description="Helical" evidence="1">
    <location>
        <begin position="12"/>
        <end position="35"/>
    </location>
</feature>
<reference evidence="2 3" key="1">
    <citation type="submission" date="2023-07" db="EMBL/GenBank/DDBJ databases">
        <title>Comparative genomics of wheat-associated soil bacteria to identify genetic determinants of phenazine resistance.</title>
        <authorList>
            <person name="Mouncey N."/>
        </authorList>
    </citation>
    <scope>NUCLEOTIDE SEQUENCE [LARGE SCALE GENOMIC DNA]</scope>
    <source>
        <strain evidence="2 3">W1I3</strain>
    </source>
</reference>
<dbReference type="RefSeq" id="WP_306638886.1">
    <property type="nucleotide sequence ID" value="NZ_JAUSXB010000001.1"/>
</dbReference>
<name>A0ABU0PR45_9MICC</name>
<gene>
    <name evidence="2" type="ORF">QFZ36_004010</name>
</gene>
<accession>A0ABU0PR45</accession>
<feature type="transmembrane region" description="Helical" evidence="1">
    <location>
        <begin position="175"/>
        <end position="193"/>
    </location>
</feature>
<evidence type="ECO:0008006" key="4">
    <source>
        <dbReference type="Google" id="ProtNLM"/>
    </source>
</evidence>
<evidence type="ECO:0000256" key="1">
    <source>
        <dbReference type="SAM" id="Phobius"/>
    </source>
</evidence>
<feature type="transmembrane region" description="Helical" evidence="1">
    <location>
        <begin position="62"/>
        <end position="84"/>
    </location>
</feature>
<keyword evidence="1" id="KW-0472">Membrane</keyword>
<feature type="transmembrane region" description="Helical" evidence="1">
    <location>
        <begin position="144"/>
        <end position="163"/>
    </location>
</feature>
<proteinExistence type="predicted"/>
<feature type="transmembrane region" description="Helical" evidence="1">
    <location>
        <begin position="105"/>
        <end position="124"/>
    </location>
</feature>
<sequence length="230" mass="23829">MNTQDTSRWTRAGFWIRAGLWALPVAWLVTAWGGLEPQPDQEEDPGSWARFVSSDSYQLGHLLGATAGTILALFGVFALGCFLANSRSGRLALPAMMTAAAGTTLLLVPAVISTFATPAIGAAYLKGNEDVMQLEFPGSMTGAFLLGLLLAFVGSVLLGVAVWRSGVLPRWAGALWAAGAVVFYVLGVVLGLATTGSSLPTQSAGAVLLAAAGGWIAWKGSRQVPLPARG</sequence>
<comment type="caution">
    <text evidence="2">The sequence shown here is derived from an EMBL/GenBank/DDBJ whole genome shotgun (WGS) entry which is preliminary data.</text>
</comment>
<keyword evidence="3" id="KW-1185">Reference proteome</keyword>
<evidence type="ECO:0000313" key="3">
    <source>
        <dbReference type="Proteomes" id="UP001236806"/>
    </source>
</evidence>
<dbReference type="EMBL" id="JAUSXB010000001">
    <property type="protein sequence ID" value="MDQ0676449.1"/>
    <property type="molecule type" value="Genomic_DNA"/>
</dbReference>
<feature type="transmembrane region" description="Helical" evidence="1">
    <location>
        <begin position="199"/>
        <end position="218"/>
    </location>
</feature>
<keyword evidence="1" id="KW-1133">Transmembrane helix</keyword>
<protein>
    <recommendedName>
        <fullName evidence="4">DUF4386 family protein</fullName>
    </recommendedName>
</protein>
<evidence type="ECO:0000313" key="2">
    <source>
        <dbReference type="EMBL" id="MDQ0676449.1"/>
    </source>
</evidence>
<dbReference type="Proteomes" id="UP001236806">
    <property type="component" value="Unassembled WGS sequence"/>
</dbReference>